<gene>
    <name evidence="4" type="ordered locus">TOL2_C22790</name>
</gene>
<dbReference type="KEGG" id="dto:TOL2_C22790"/>
<comment type="similarity">
    <text evidence="1">Belongs to the leucine-binding protein family.</text>
</comment>
<protein>
    <recommendedName>
        <fullName evidence="3">Leucine-binding protein domain-containing protein</fullName>
    </recommendedName>
</protein>
<dbReference type="PROSITE" id="PS51257">
    <property type="entry name" value="PROKAR_LIPOPROTEIN"/>
    <property type="match status" value="1"/>
</dbReference>
<feature type="domain" description="Leucine-binding protein" evidence="3">
    <location>
        <begin position="211"/>
        <end position="567"/>
    </location>
</feature>
<dbReference type="Proteomes" id="UP000007347">
    <property type="component" value="Chromosome"/>
</dbReference>
<dbReference type="Pfam" id="PF13458">
    <property type="entry name" value="Peripla_BP_6"/>
    <property type="match status" value="1"/>
</dbReference>
<organism evidence="4 5">
    <name type="scientific">Desulfobacula toluolica (strain DSM 7467 / Tol2)</name>
    <dbReference type="NCBI Taxonomy" id="651182"/>
    <lineage>
        <taxon>Bacteria</taxon>
        <taxon>Pseudomonadati</taxon>
        <taxon>Thermodesulfobacteriota</taxon>
        <taxon>Desulfobacteria</taxon>
        <taxon>Desulfobacterales</taxon>
        <taxon>Desulfobacteraceae</taxon>
        <taxon>Desulfobacula</taxon>
    </lineage>
</organism>
<keyword evidence="5" id="KW-1185">Reference proteome</keyword>
<dbReference type="SUPFAM" id="SSF53822">
    <property type="entry name" value="Periplasmic binding protein-like I"/>
    <property type="match status" value="1"/>
</dbReference>
<dbReference type="STRING" id="651182.TOL2_C22790"/>
<dbReference type="InterPro" id="IPR051010">
    <property type="entry name" value="BCAA_transport"/>
</dbReference>
<keyword evidence="2" id="KW-0732">Signal</keyword>
<proteinExistence type="inferred from homology"/>
<sequence>MVHKIFIVLVILCFIVFYSCVQKKHQEAIYFPPLPEITPGMANPEVCNQQNHELKEIRRLLSKRKFKAALKIAGTIVESPCSVGNYLTSVELIGDVFKARKEHINAFYFYEEVLKYDISDSKTQTLIKKMVEATSHMRTQKIVSLTPRTNKPNISGLFLFQSGLAKIEAGKEADAIFLLNEFVEKFSQHKDREHAQSLIKQIKEKNDFKKTKIGVLLPLSGYYKIIGHGVLEALKLALKEFNDTHKSKEFYFCVEDTAADSSKAVKAVKKLEKEKVSCIIGPMVNVGSAAAESNKRGIPMIIMSQKSGVTQAGKYVLRNFMTPAMQIRAGISYFVEEYGFTRFSILYPNEKYGISFKDSFSDIVSHYNAKLVSMVSFEPSQTDFFHQINQFIKGYQKIDENGEYVDMNDDETKEKNRIYRAKIDFDVLFIPDTAAKISMIAPQLKYHGIDVALMGTNLWNSKKLLKTKDYVQAAVFPDGFYLGSESKRVTSFVSSYFEVTGNFPGYTESIAYDTAMMFMDALSSPRVRSRQDVITYLQSNMFKKGVTCPTSFDMTGEPVKFLELFQVVGDDIKLIRSCNN</sequence>
<evidence type="ECO:0000259" key="3">
    <source>
        <dbReference type="Pfam" id="PF13458"/>
    </source>
</evidence>
<name>K0NHM8_DESTT</name>
<evidence type="ECO:0000256" key="1">
    <source>
        <dbReference type="ARBA" id="ARBA00010062"/>
    </source>
</evidence>
<dbReference type="Gene3D" id="3.40.50.2300">
    <property type="match status" value="2"/>
</dbReference>
<reference evidence="4 5" key="1">
    <citation type="journal article" date="2013" name="Environ. Microbiol.">
        <title>Complete genome, catabolic sub-proteomes and key-metabolites of Desulfobacula toluolica Tol2, a marine, aromatic compound-degrading, sulfate-reducing bacterium.</title>
        <authorList>
            <person name="Wohlbrand L."/>
            <person name="Jacob J.H."/>
            <person name="Kube M."/>
            <person name="Mussmann M."/>
            <person name="Jarling R."/>
            <person name="Beck A."/>
            <person name="Amann R."/>
            <person name="Wilkes H."/>
            <person name="Reinhardt R."/>
            <person name="Rabus R."/>
        </authorList>
    </citation>
    <scope>NUCLEOTIDE SEQUENCE [LARGE SCALE GENOMIC DNA]</scope>
    <source>
        <strain evidence="5">DSM 7467 / Tol2</strain>
    </source>
</reference>
<dbReference type="InterPro" id="IPR028082">
    <property type="entry name" value="Peripla_BP_I"/>
</dbReference>
<dbReference type="AlphaFoldDB" id="K0NHM8"/>
<dbReference type="CDD" id="cd06339">
    <property type="entry name" value="PBP1_YraM_LppC_lipoprotein-like"/>
    <property type="match status" value="1"/>
</dbReference>
<dbReference type="PANTHER" id="PTHR30483">
    <property type="entry name" value="LEUCINE-SPECIFIC-BINDING PROTEIN"/>
    <property type="match status" value="1"/>
</dbReference>
<evidence type="ECO:0000313" key="5">
    <source>
        <dbReference type="Proteomes" id="UP000007347"/>
    </source>
</evidence>
<evidence type="ECO:0000313" key="4">
    <source>
        <dbReference type="EMBL" id="CCK80440.1"/>
    </source>
</evidence>
<dbReference type="EMBL" id="FO203503">
    <property type="protein sequence ID" value="CCK80440.1"/>
    <property type="molecule type" value="Genomic_DNA"/>
</dbReference>
<evidence type="ECO:0000256" key="2">
    <source>
        <dbReference type="ARBA" id="ARBA00022729"/>
    </source>
</evidence>
<dbReference type="PANTHER" id="PTHR30483:SF6">
    <property type="entry name" value="PERIPLASMIC BINDING PROTEIN OF ABC TRANSPORTER FOR NATURAL AMINO ACIDS"/>
    <property type="match status" value="1"/>
</dbReference>
<accession>K0NHM8</accession>
<dbReference type="HOGENOM" id="CLU_469887_0_0_7"/>
<dbReference type="InterPro" id="IPR028081">
    <property type="entry name" value="Leu-bd"/>
</dbReference>